<sequence>PKSYCSSLQGKKTDSRFQLLILNRIYGKQYLMKWFGIRESSPFRALCDKGN</sequence>
<evidence type="ECO:0000313" key="1">
    <source>
        <dbReference type="EMBL" id="KAJ4842272.1"/>
    </source>
</evidence>
<feature type="non-terminal residue" evidence="1">
    <location>
        <position position="51"/>
    </location>
</feature>
<protein>
    <submittedName>
        <fullName evidence="1">Uncharacterized protein</fullName>
    </submittedName>
</protein>
<accession>A0A9Q0G4Y5</accession>
<dbReference type="EMBL" id="JAKUCV010002532">
    <property type="protein sequence ID" value="KAJ4842272.1"/>
    <property type="molecule type" value="Genomic_DNA"/>
</dbReference>
<keyword evidence="2" id="KW-1185">Reference proteome</keyword>
<reference evidence="1" key="1">
    <citation type="submission" date="2022-02" db="EMBL/GenBank/DDBJ databases">
        <authorList>
            <person name="Henning P.M."/>
            <person name="McCubbin A.G."/>
            <person name="Shore J.S."/>
        </authorList>
    </citation>
    <scope>NUCLEOTIDE SEQUENCE</scope>
    <source>
        <strain evidence="1">F60SS</strain>
        <tissue evidence="1">Leaves</tissue>
    </source>
</reference>
<organism evidence="1 2">
    <name type="scientific">Turnera subulata</name>
    <dbReference type="NCBI Taxonomy" id="218843"/>
    <lineage>
        <taxon>Eukaryota</taxon>
        <taxon>Viridiplantae</taxon>
        <taxon>Streptophyta</taxon>
        <taxon>Embryophyta</taxon>
        <taxon>Tracheophyta</taxon>
        <taxon>Spermatophyta</taxon>
        <taxon>Magnoliopsida</taxon>
        <taxon>eudicotyledons</taxon>
        <taxon>Gunneridae</taxon>
        <taxon>Pentapetalae</taxon>
        <taxon>rosids</taxon>
        <taxon>fabids</taxon>
        <taxon>Malpighiales</taxon>
        <taxon>Passifloraceae</taxon>
        <taxon>Turnera</taxon>
    </lineage>
</organism>
<proteinExistence type="predicted"/>
<dbReference type="AlphaFoldDB" id="A0A9Q0G4Y5"/>
<gene>
    <name evidence="1" type="ORF">Tsubulata_023794</name>
</gene>
<reference evidence="1" key="2">
    <citation type="journal article" date="2023" name="Plants (Basel)">
        <title>Annotation of the Turnera subulata (Passifloraceae) Draft Genome Reveals the S-Locus Evolved after the Divergence of Turneroideae from Passifloroideae in a Stepwise Manner.</title>
        <authorList>
            <person name="Henning P.M."/>
            <person name="Roalson E.H."/>
            <person name="Mir W."/>
            <person name="McCubbin A.G."/>
            <person name="Shore J.S."/>
        </authorList>
    </citation>
    <scope>NUCLEOTIDE SEQUENCE</scope>
    <source>
        <strain evidence="1">F60SS</strain>
    </source>
</reference>
<evidence type="ECO:0000313" key="2">
    <source>
        <dbReference type="Proteomes" id="UP001141552"/>
    </source>
</evidence>
<comment type="caution">
    <text evidence="1">The sequence shown here is derived from an EMBL/GenBank/DDBJ whole genome shotgun (WGS) entry which is preliminary data.</text>
</comment>
<name>A0A9Q0G4Y5_9ROSI</name>
<dbReference type="Proteomes" id="UP001141552">
    <property type="component" value="Unassembled WGS sequence"/>
</dbReference>